<feature type="region of interest" description="Disordered" evidence="1">
    <location>
        <begin position="22"/>
        <end position="46"/>
    </location>
</feature>
<keyword evidence="4" id="KW-1185">Reference proteome</keyword>
<dbReference type="EMBL" id="PVNK01000149">
    <property type="protein sequence ID" value="PRP97642.1"/>
    <property type="molecule type" value="Genomic_DNA"/>
</dbReference>
<evidence type="ECO:0000313" key="3">
    <source>
        <dbReference type="EMBL" id="PRP97642.1"/>
    </source>
</evidence>
<protein>
    <submittedName>
        <fullName evidence="3">Uncharacterized protein</fullName>
    </submittedName>
</protein>
<feature type="signal peptide" evidence="2">
    <location>
        <begin position="1"/>
        <end position="21"/>
    </location>
</feature>
<evidence type="ECO:0000256" key="2">
    <source>
        <dbReference type="SAM" id="SignalP"/>
    </source>
</evidence>
<proteinExistence type="predicted"/>
<keyword evidence="2" id="KW-0732">Signal</keyword>
<dbReference type="RefSeq" id="WP_106392514.1">
    <property type="nucleotide sequence ID" value="NZ_PVNK01000149.1"/>
</dbReference>
<feature type="compositionally biased region" description="Low complexity" evidence="1">
    <location>
        <begin position="22"/>
        <end position="33"/>
    </location>
</feature>
<dbReference type="OrthoDB" id="9930271at2"/>
<evidence type="ECO:0000256" key="1">
    <source>
        <dbReference type="SAM" id="MobiDB-lite"/>
    </source>
</evidence>
<evidence type="ECO:0000313" key="4">
    <source>
        <dbReference type="Proteomes" id="UP000237968"/>
    </source>
</evidence>
<name>A0A2S9XXR0_9BACT</name>
<organism evidence="3 4">
    <name type="scientific">Enhygromyxa salina</name>
    <dbReference type="NCBI Taxonomy" id="215803"/>
    <lineage>
        <taxon>Bacteria</taxon>
        <taxon>Pseudomonadati</taxon>
        <taxon>Myxococcota</taxon>
        <taxon>Polyangia</taxon>
        <taxon>Nannocystales</taxon>
        <taxon>Nannocystaceae</taxon>
        <taxon>Enhygromyxa</taxon>
    </lineage>
</organism>
<gene>
    <name evidence="3" type="ORF">ENSA5_31480</name>
</gene>
<sequence length="97" mass="10106">MNKYLLPLCAALLLLPTAAAAAPSPSSSAAGPATTDEGAKVADGPTREYIFEDDSIEGEVLKPGGVHVGGRIAKDHQNMIGVRGEFIPQLIMLSFDI</sequence>
<accession>A0A2S9XXR0</accession>
<dbReference type="AlphaFoldDB" id="A0A2S9XXR0"/>
<dbReference type="Proteomes" id="UP000237968">
    <property type="component" value="Unassembled WGS sequence"/>
</dbReference>
<comment type="caution">
    <text evidence="3">The sequence shown here is derived from an EMBL/GenBank/DDBJ whole genome shotgun (WGS) entry which is preliminary data.</text>
</comment>
<feature type="chain" id="PRO_5015765342" evidence="2">
    <location>
        <begin position="22"/>
        <end position="97"/>
    </location>
</feature>
<feature type="compositionally biased region" description="Basic and acidic residues" evidence="1">
    <location>
        <begin position="37"/>
        <end position="46"/>
    </location>
</feature>
<reference evidence="3 4" key="1">
    <citation type="submission" date="2018-03" db="EMBL/GenBank/DDBJ databases">
        <title>Draft Genome Sequences of the Obligatory Marine Myxobacteria Enhygromyxa salina SWB005.</title>
        <authorList>
            <person name="Poehlein A."/>
            <person name="Moghaddam J.A."/>
            <person name="Harms H."/>
            <person name="Alanjari M."/>
            <person name="Koenig G.M."/>
            <person name="Daniel R."/>
            <person name="Schaeberle T.F."/>
        </authorList>
    </citation>
    <scope>NUCLEOTIDE SEQUENCE [LARGE SCALE GENOMIC DNA]</scope>
    <source>
        <strain evidence="3 4">SWB005</strain>
    </source>
</reference>